<dbReference type="InterPro" id="IPR000944">
    <property type="entry name" value="Tscrpt_reg_Rrf2"/>
</dbReference>
<dbReference type="PANTHER" id="PTHR33221:SF15">
    <property type="entry name" value="HTH-TYPE TRANSCRIPTIONAL REGULATOR YWGB-RELATED"/>
    <property type="match status" value="1"/>
</dbReference>
<protein>
    <submittedName>
        <fullName evidence="1">Rrf2 family transcriptional regulator</fullName>
    </submittedName>
</protein>
<accession>A0ABP9PR94</accession>
<dbReference type="Pfam" id="PF02082">
    <property type="entry name" value="Rrf2"/>
    <property type="match status" value="1"/>
</dbReference>
<dbReference type="SUPFAM" id="SSF46785">
    <property type="entry name" value="Winged helix' DNA-binding domain"/>
    <property type="match status" value="1"/>
</dbReference>
<dbReference type="Proteomes" id="UP001499852">
    <property type="component" value="Unassembled WGS sequence"/>
</dbReference>
<keyword evidence="2" id="KW-1185">Reference proteome</keyword>
<evidence type="ECO:0000313" key="1">
    <source>
        <dbReference type="EMBL" id="GAA5148978.1"/>
    </source>
</evidence>
<dbReference type="EMBL" id="BAABIA010000012">
    <property type="protein sequence ID" value="GAA5148978.1"/>
    <property type="molecule type" value="Genomic_DNA"/>
</dbReference>
<proteinExistence type="predicted"/>
<dbReference type="InterPro" id="IPR036390">
    <property type="entry name" value="WH_DNA-bd_sf"/>
</dbReference>
<reference evidence="2" key="1">
    <citation type="journal article" date="2019" name="Int. J. Syst. Evol. Microbiol.">
        <title>The Global Catalogue of Microorganisms (GCM) 10K type strain sequencing project: providing services to taxonomists for standard genome sequencing and annotation.</title>
        <authorList>
            <consortium name="The Broad Institute Genomics Platform"/>
            <consortium name="The Broad Institute Genome Sequencing Center for Infectious Disease"/>
            <person name="Wu L."/>
            <person name="Ma J."/>
        </authorList>
    </citation>
    <scope>NUCLEOTIDE SEQUENCE [LARGE SCALE GENOMIC DNA]</scope>
    <source>
        <strain evidence="2">JCM 18053</strain>
    </source>
</reference>
<dbReference type="Gene3D" id="1.10.10.10">
    <property type="entry name" value="Winged helix-like DNA-binding domain superfamily/Winged helix DNA-binding domain"/>
    <property type="match status" value="1"/>
</dbReference>
<dbReference type="RefSeq" id="WP_345738768.1">
    <property type="nucleotide sequence ID" value="NZ_BAABIA010000012.1"/>
</dbReference>
<organism evidence="1 2">
    <name type="scientific">Prosthecobacter algae</name>
    <dbReference type="NCBI Taxonomy" id="1144682"/>
    <lineage>
        <taxon>Bacteria</taxon>
        <taxon>Pseudomonadati</taxon>
        <taxon>Verrucomicrobiota</taxon>
        <taxon>Verrucomicrobiia</taxon>
        <taxon>Verrucomicrobiales</taxon>
        <taxon>Verrucomicrobiaceae</taxon>
        <taxon>Prosthecobacter</taxon>
    </lineage>
</organism>
<evidence type="ECO:0000313" key="2">
    <source>
        <dbReference type="Proteomes" id="UP001499852"/>
    </source>
</evidence>
<comment type="caution">
    <text evidence="1">The sequence shown here is derived from an EMBL/GenBank/DDBJ whole genome shotgun (WGS) entry which is preliminary data.</text>
</comment>
<dbReference type="InterPro" id="IPR036388">
    <property type="entry name" value="WH-like_DNA-bd_sf"/>
</dbReference>
<gene>
    <name evidence="1" type="ORF">GCM10023213_46020</name>
</gene>
<sequence>MLKIGKLAQQGIAAASYLAQKYDEEGTRVSAMEIADARELPRPVLAKILAALSLHGITTGTTGPHGGYRLARPPRHITLHDIVAVFERMDIRPMCPFGPNWCGHGPPCPMHDAISVAADDVTRFLQKQHLGPFCGLKAEPARKTGRRGKSAKTS</sequence>
<dbReference type="PANTHER" id="PTHR33221">
    <property type="entry name" value="WINGED HELIX-TURN-HELIX TRANSCRIPTIONAL REGULATOR, RRF2 FAMILY"/>
    <property type="match status" value="1"/>
</dbReference>
<name>A0ABP9PR94_9BACT</name>
<dbReference type="PROSITE" id="PS51197">
    <property type="entry name" value="HTH_RRF2_2"/>
    <property type="match status" value="1"/>
</dbReference>